<dbReference type="EMBL" id="MLHG01000122">
    <property type="protein sequence ID" value="OOF35859.1"/>
    <property type="molecule type" value="Genomic_DNA"/>
</dbReference>
<feature type="region of interest" description="Disordered" evidence="1">
    <location>
        <begin position="63"/>
        <end position="101"/>
    </location>
</feature>
<proteinExistence type="predicted"/>
<dbReference type="AlphaFoldDB" id="A0A1V3I756"/>
<feature type="chain" id="PRO_5013205950" evidence="2">
    <location>
        <begin position="23"/>
        <end position="123"/>
    </location>
</feature>
<comment type="caution">
    <text evidence="3">The sequence shown here is derived from an EMBL/GenBank/DDBJ whole genome shotgun (WGS) entry which is preliminary data.</text>
</comment>
<evidence type="ECO:0000313" key="4">
    <source>
        <dbReference type="Proteomes" id="UP000189426"/>
    </source>
</evidence>
<evidence type="ECO:0000256" key="1">
    <source>
        <dbReference type="SAM" id="MobiDB-lite"/>
    </source>
</evidence>
<name>A0A1V3I756_9PAST</name>
<protein>
    <submittedName>
        <fullName evidence="3">Uncharacterized protein</fullName>
    </submittedName>
</protein>
<evidence type="ECO:0000256" key="2">
    <source>
        <dbReference type="SAM" id="SignalP"/>
    </source>
</evidence>
<accession>A0A1V3I756</accession>
<organism evidence="3 4">
    <name type="scientific">Rodentibacter mrazii</name>
    <dbReference type="NCBI Taxonomy" id="1908257"/>
    <lineage>
        <taxon>Bacteria</taxon>
        <taxon>Pseudomonadati</taxon>
        <taxon>Pseudomonadota</taxon>
        <taxon>Gammaproteobacteria</taxon>
        <taxon>Pasteurellales</taxon>
        <taxon>Pasteurellaceae</taxon>
        <taxon>Rodentibacter</taxon>
    </lineage>
</organism>
<dbReference type="Proteomes" id="UP000189426">
    <property type="component" value="Unassembled WGS sequence"/>
</dbReference>
<dbReference type="STRING" id="1908257.BKK47_11945"/>
<keyword evidence="2" id="KW-0732">Signal</keyword>
<feature type="compositionally biased region" description="Low complexity" evidence="1">
    <location>
        <begin position="65"/>
        <end position="81"/>
    </location>
</feature>
<evidence type="ECO:0000313" key="3">
    <source>
        <dbReference type="EMBL" id="OOF35859.1"/>
    </source>
</evidence>
<dbReference type="RefSeq" id="WP_077495069.1">
    <property type="nucleotide sequence ID" value="NZ_MLHG01000122.1"/>
</dbReference>
<sequence length="123" mass="13084">MKITCAVMLYFGLCYLSMNAFAGNDELVPRKGLGPLDRAKVNQVQAQKWSRIGIGMEMGGDAQDSVSQYGNSSSVGSSSLSRTRNCSTNIGNVTTQKGVSSGRYGPKNNNVVVVKGDVINVCK</sequence>
<gene>
    <name evidence="3" type="ORF">BKK47_11945</name>
</gene>
<reference evidence="3 4" key="1">
    <citation type="submission" date="2016-10" db="EMBL/GenBank/DDBJ databases">
        <title>Rodentibacter gen. nov. and new species.</title>
        <authorList>
            <person name="Christensen H."/>
        </authorList>
    </citation>
    <scope>NUCLEOTIDE SEQUENCE [LARGE SCALE GENOMIC DNA]</scope>
    <source>
        <strain evidence="3 4">Ppn418</strain>
    </source>
</reference>
<feature type="signal peptide" evidence="2">
    <location>
        <begin position="1"/>
        <end position="22"/>
    </location>
</feature>
<feature type="compositionally biased region" description="Polar residues" evidence="1">
    <location>
        <begin position="82"/>
        <end position="99"/>
    </location>
</feature>
<keyword evidence="4" id="KW-1185">Reference proteome</keyword>